<dbReference type="Proteomes" id="UP001390669">
    <property type="component" value="Unassembled WGS sequence"/>
</dbReference>
<dbReference type="InterPro" id="IPR011234">
    <property type="entry name" value="Fumarylacetoacetase-like_C"/>
</dbReference>
<keyword evidence="2" id="KW-0378">Hydrolase</keyword>
<dbReference type="Pfam" id="PF01557">
    <property type="entry name" value="FAA_hydrolase"/>
    <property type="match status" value="1"/>
</dbReference>
<feature type="domain" description="Fumarylacetoacetase-like C-terminal" evidence="1">
    <location>
        <begin position="35"/>
        <end position="74"/>
    </location>
</feature>
<sequence length="76" mass="8085">MRNHTTEFTVKPMNVGAEIIGLKLGNAMSEETNKALQPGGVISMGTPPGLSELYGGDVIECLIDGIGTLRNHVRFS</sequence>
<organism evidence="2 3">
    <name type="scientific">Paraburkholderia guartelaensis</name>
    <dbReference type="NCBI Taxonomy" id="2546446"/>
    <lineage>
        <taxon>Bacteria</taxon>
        <taxon>Pseudomonadati</taxon>
        <taxon>Pseudomonadota</taxon>
        <taxon>Betaproteobacteria</taxon>
        <taxon>Burkholderiales</taxon>
        <taxon>Burkholderiaceae</taxon>
        <taxon>Paraburkholderia</taxon>
    </lineage>
</organism>
<dbReference type="SUPFAM" id="SSF56529">
    <property type="entry name" value="FAH"/>
    <property type="match status" value="1"/>
</dbReference>
<evidence type="ECO:0000259" key="1">
    <source>
        <dbReference type="Pfam" id="PF01557"/>
    </source>
</evidence>
<evidence type="ECO:0000313" key="2">
    <source>
        <dbReference type="EMBL" id="MEM5449357.1"/>
    </source>
</evidence>
<protein>
    <submittedName>
        <fullName evidence="2">Fumarylacetoacetate hydrolase family protein</fullName>
    </submittedName>
</protein>
<gene>
    <name evidence="2" type="ORF">VSR33_17895</name>
</gene>
<dbReference type="Gene3D" id="3.90.850.10">
    <property type="entry name" value="Fumarylacetoacetase-like, C-terminal domain"/>
    <property type="match status" value="1"/>
</dbReference>
<comment type="caution">
    <text evidence="2">The sequence shown here is derived from an EMBL/GenBank/DDBJ whole genome shotgun (WGS) entry which is preliminary data.</text>
</comment>
<dbReference type="RefSeq" id="WP_406952634.1">
    <property type="nucleotide sequence ID" value="NZ_JAYMRW010000007.1"/>
</dbReference>
<dbReference type="EMBL" id="JAYMRW010000007">
    <property type="protein sequence ID" value="MEM5449357.1"/>
    <property type="molecule type" value="Genomic_DNA"/>
</dbReference>
<accession>A0ABU9SDB1</accession>
<dbReference type="GO" id="GO:0016787">
    <property type="term" value="F:hydrolase activity"/>
    <property type="evidence" value="ECO:0007669"/>
    <property type="project" value="UniProtKB-KW"/>
</dbReference>
<dbReference type="InterPro" id="IPR036663">
    <property type="entry name" value="Fumarylacetoacetase_C_sf"/>
</dbReference>
<reference evidence="2 3" key="1">
    <citation type="submission" date="2024-01" db="EMBL/GenBank/DDBJ databases">
        <title>The diversity of rhizobia nodulating Mimosa spp. in eleven states of Brazil covering several biomes is determined by host plant, location, and edaphic factors.</title>
        <authorList>
            <person name="Rouws L."/>
            <person name="Barauna A."/>
            <person name="Beukes C."/>
            <person name="De Faria S.M."/>
            <person name="Gross E."/>
            <person name="Dos Reis Junior F.B."/>
            <person name="Simon M."/>
            <person name="Maluk M."/>
            <person name="Odee D.W."/>
            <person name="Kenicer G."/>
            <person name="Young J.P.W."/>
            <person name="Reis V.M."/>
            <person name="Zilli J."/>
            <person name="James E.K."/>
        </authorList>
    </citation>
    <scope>NUCLEOTIDE SEQUENCE [LARGE SCALE GENOMIC DNA]</scope>
    <source>
        <strain evidence="2 3">JPY164</strain>
    </source>
</reference>
<name>A0ABU9SDB1_9BURK</name>
<keyword evidence="3" id="KW-1185">Reference proteome</keyword>
<proteinExistence type="predicted"/>
<evidence type="ECO:0000313" key="3">
    <source>
        <dbReference type="Proteomes" id="UP001390669"/>
    </source>
</evidence>